<dbReference type="PIRSF" id="PIRSF000239">
    <property type="entry name" value="AHPC"/>
    <property type="match status" value="1"/>
</dbReference>
<keyword evidence="7" id="KW-1015">Disulfide bond</keyword>
<reference evidence="14 15" key="1">
    <citation type="submission" date="2020-10" db="EMBL/GenBank/DDBJ databases">
        <title>Sequencing the genomes of 1000 actinobacteria strains.</title>
        <authorList>
            <person name="Klenk H.-P."/>
        </authorList>
    </citation>
    <scope>NUCLEOTIDE SEQUENCE [LARGE SCALE GENOMIC DNA]</scope>
    <source>
        <strain evidence="14 15">DSM 46744</strain>
    </source>
</reference>
<keyword evidence="8" id="KW-0676">Redox-active center</keyword>
<dbReference type="SUPFAM" id="SSF52833">
    <property type="entry name" value="Thioredoxin-like"/>
    <property type="match status" value="1"/>
</dbReference>
<dbReference type="Gene3D" id="3.40.30.10">
    <property type="entry name" value="Glutaredoxin"/>
    <property type="match status" value="1"/>
</dbReference>
<evidence type="ECO:0000256" key="1">
    <source>
        <dbReference type="ARBA" id="ARBA00003330"/>
    </source>
</evidence>
<evidence type="ECO:0000256" key="2">
    <source>
        <dbReference type="ARBA" id="ARBA00011245"/>
    </source>
</evidence>
<evidence type="ECO:0000256" key="11">
    <source>
        <dbReference type="ARBA" id="ARBA00041373"/>
    </source>
</evidence>
<dbReference type="GO" id="GO:0140824">
    <property type="term" value="F:thioredoxin-dependent peroxiredoxin activity"/>
    <property type="evidence" value="ECO:0007669"/>
    <property type="project" value="UniProtKB-EC"/>
</dbReference>
<keyword evidence="5" id="KW-0049">Antioxidant</keyword>
<evidence type="ECO:0000256" key="3">
    <source>
        <dbReference type="ARBA" id="ARBA00013017"/>
    </source>
</evidence>
<dbReference type="InterPro" id="IPR000866">
    <property type="entry name" value="AhpC/TSA"/>
</dbReference>
<comment type="caution">
    <text evidence="14">The sequence shown here is derived from an EMBL/GenBank/DDBJ whole genome shotgun (WGS) entry which is preliminary data.</text>
</comment>
<evidence type="ECO:0000313" key="15">
    <source>
        <dbReference type="Proteomes" id="UP000627838"/>
    </source>
</evidence>
<comment type="function">
    <text evidence="1">Thiol-specific peroxidase that catalyzes the reduction of hydrogen peroxide and organic hydroperoxides to water and alcohols, respectively. Plays a role in cell protection against oxidative stress by detoxifying peroxides and as sensor of hydrogen peroxide-mediated signaling events.</text>
</comment>
<dbReference type="Pfam" id="PF00578">
    <property type="entry name" value="AhpC-TSA"/>
    <property type="match status" value="1"/>
</dbReference>
<evidence type="ECO:0000256" key="4">
    <source>
        <dbReference type="ARBA" id="ARBA00022559"/>
    </source>
</evidence>
<evidence type="ECO:0000256" key="7">
    <source>
        <dbReference type="ARBA" id="ARBA00023157"/>
    </source>
</evidence>
<evidence type="ECO:0000313" key="14">
    <source>
        <dbReference type="EMBL" id="MBE1536791.1"/>
    </source>
</evidence>
<comment type="subunit">
    <text evidence="2">Monomer.</text>
</comment>
<keyword evidence="4 14" id="KW-0575">Peroxidase</keyword>
<dbReference type="PANTHER" id="PTHR42801:SF8">
    <property type="entry name" value="PEROXIREDOXIN RV1608C-RELATED"/>
    <property type="match status" value="1"/>
</dbReference>
<evidence type="ECO:0000256" key="10">
    <source>
        <dbReference type="ARBA" id="ARBA00038489"/>
    </source>
</evidence>
<dbReference type="EMBL" id="JADBDZ010000001">
    <property type="protein sequence ID" value="MBE1536791.1"/>
    <property type="molecule type" value="Genomic_DNA"/>
</dbReference>
<evidence type="ECO:0000256" key="12">
    <source>
        <dbReference type="ARBA" id="ARBA00049091"/>
    </source>
</evidence>
<dbReference type="Proteomes" id="UP000627838">
    <property type="component" value="Unassembled WGS sequence"/>
</dbReference>
<evidence type="ECO:0000256" key="5">
    <source>
        <dbReference type="ARBA" id="ARBA00022862"/>
    </source>
</evidence>
<protein>
    <recommendedName>
        <fullName evidence="3">thioredoxin-dependent peroxiredoxin</fullName>
        <ecNumber evidence="3">1.11.1.24</ecNumber>
    </recommendedName>
    <alternativeName>
        <fullName evidence="11">Bacterioferritin comigratory protein</fullName>
    </alternativeName>
    <alternativeName>
        <fullName evidence="9">Thioredoxin peroxidase</fullName>
    </alternativeName>
</protein>
<dbReference type="InterPro" id="IPR036249">
    <property type="entry name" value="Thioredoxin-like_sf"/>
</dbReference>
<dbReference type="RefSeq" id="WP_318784475.1">
    <property type="nucleotide sequence ID" value="NZ_JADBDZ010000001.1"/>
</dbReference>
<keyword evidence="15" id="KW-1185">Reference proteome</keyword>
<evidence type="ECO:0000256" key="9">
    <source>
        <dbReference type="ARBA" id="ARBA00032824"/>
    </source>
</evidence>
<dbReference type="CDD" id="cd03017">
    <property type="entry name" value="PRX_BCP"/>
    <property type="match status" value="1"/>
</dbReference>
<organism evidence="14 15">
    <name type="scientific">Actinomadura algeriensis</name>
    <dbReference type="NCBI Taxonomy" id="1679523"/>
    <lineage>
        <taxon>Bacteria</taxon>
        <taxon>Bacillati</taxon>
        <taxon>Actinomycetota</taxon>
        <taxon>Actinomycetes</taxon>
        <taxon>Streptosporangiales</taxon>
        <taxon>Thermomonosporaceae</taxon>
        <taxon>Actinomadura</taxon>
    </lineage>
</organism>
<gene>
    <name evidence="14" type="ORF">H4W34_006624</name>
</gene>
<keyword evidence="6 14" id="KW-0560">Oxidoreductase</keyword>
<feature type="domain" description="Thioredoxin" evidence="13">
    <location>
        <begin position="2"/>
        <end position="149"/>
    </location>
</feature>
<evidence type="ECO:0000256" key="8">
    <source>
        <dbReference type="ARBA" id="ARBA00023284"/>
    </source>
</evidence>
<name>A0ABR9K2N6_9ACTN</name>
<proteinExistence type="inferred from homology"/>
<evidence type="ECO:0000256" key="6">
    <source>
        <dbReference type="ARBA" id="ARBA00023002"/>
    </source>
</evidence>
<comment type="catalytic activity">
    <reaction evidence="12">
        <text>a hydroperoxide + [thioredoxin]-dithiol = an alcohol + [thioredoxin]-disulfide + H2O</text>
        <dbReference type="Rhea" id="RHEA:62620"/>
        <dbReference type="Rhea" id="RHEA-COMP:10698"/>
        <dbReference type="Rhea" id="RHEA-COMP:10700"/>
        <dbReference type="ChEBI" id="CHEBI:15377"/>
        <dbReference type="ChEBI" id="CHEBI:29950"/>
        <dbReference type="ChEBI" id="CHEBI:30879"/>
        <dbReference type="ChEBI" id="CHEBI:35924"/>
        <dbReference type="ChEBI" id="CHEBI:50058"/>
        <dbReference type="EC" id="1.11.1.24"/>
    </reaction>
</comment>
<evidence type="ECO:0000259" key="13">
    <source>
        <dbReference type="PROSITE" id="PS51352"/>
    </source>
</evidence>
<dbReference type="PANTHER" id="PTHR42801">
    <property type="entry name" value="THIOREDOXIN-DEPENDENT PEROXIDE REDUCTASE"/>
    <property type="match status" value="1"/>
</dbReference>
<comment type="similarity">
    <text evidence="10">Belongs to the peroxiredoxin family. BCP/PrxQ subfamily.</text>
</comment>
<accession>A0ABR9K2N6</accession>
<dbReference type="InterPro" id="IPR050924">
    <property type="entry name" value="Peroxiredoxin_BCP/PrxQ"/>
</dbReference>
<dbReference type="EC" id="1.11.1.24" evidence="3"/>
<dbReference type="PROSITE" id="PS51352">
    <property type="entry name" value="THIOREDOXIN_2"/>
    <property type="match status" value="1"/>
</dbReference>
<dbReference type="InterPro" id="IPR013766">
    <property type="entry name" value="Thioredoxin_domain"/>
</dbReference>
<sequence length="149" mass="16279">MLQTGESAPDFELPDQHGERVRLSDLLSTGPVVLFFYPAALSPGCTREACHFRDIVAEFAERGATILGISGDDVQKQKRFDDRHRLGYPLLADTDGAVARAYELARRIPGLPAKRATFVIGGDRRVLAAIHSEINMNVHADKALAALPQ</sequence>
<dbReference type="InterPro" id="IPR024706">
    <property type="entry name" value="Peroxiredoxin_AhpC-typ"/>
</dbReference>